<reference evidence="1 2" key="1">
    <citation type="journal article" date="2023" name="Nucleic Acids Res.">
        <title>The hologenome of Daphnia magna reveals possible DNA methylation and microbiome-mediated evolution of the host genome.</title>
        <authorList>
            <person name="Chaturvedi A."/>
            <person name="Li X."/>
            <person name="Dhandapani V."/>
            <person name="Marshall H."/>
            <person name="Kissane S."/>
            <person name="Cuenca-Cambronero M."/>
            <person name="Asole G."/>
            <person name="Calvet F."/>
            <person name="Ruiz-Romero M."/>
            <person name="Marangio P."/>
            <person name="Guigo R."/>
            <person name="Rago D."/>
            <person name="Mirbahai L."/>
            <person name="Eastwood N."/>
            <person name="Colbourne J.K."/>
            <person name="Zhou J."/>
            <person name="Mallon E."/>
            <person name="Orsini L."/>
        </authorList>
    </citation>
    <scope>NUCLEOTIDE SEQUENCE [LARGE SCALE GENOMIC DNA]</scope>
    <source>
        <strain evidence="1">LRV0_1</strain>
    </source>
</reference>
<proteinExistence type="predicted"/>
<sequence>MQKSCFKSIYKSIKPFEQNTLGQRLDSEVNSSIAREIMHRSSSLLCMTGSKLMANQREG</sequence>
<evidence type="ECO:0000313" key="1">
    <source>
        <dbReference type="EMBL" id="KAK4002487.1"/>
    </source>
</evidence>
<accession>A0ABQ9YPI8</accession>
<gene>
    <name evidence="1" type="ORF">OUZ56_004311</name>
</gene>
<protein>
    <submittedName>
        <fullName evidence="1">Uncharacterized protein</fullName>
    </submittedName>
</protein>
<comment type="caution">
    <text evidence="1">The sequence shown here is derived from an EMBL/GenBank/DDBJ whole genome shotgun (WGS) entry which is preliminary data.</text>
</comment>
<evidence type="ECO:0000313" key="2">
    <source>
        <dbReference type="Proteomes" id="UP001234178"/>
    </source>
</evidence>
<keyword evidence="2" id="KW-1185">Reference proteome</keyword>
<name>A0ABQ9YPI8_9CRUS</name>
<dbReference type="EMBL" id="JAOYFB010000001">
    <property type="protein sequence ID" value="KAK4002487.1"/>
    <property type="molecule type" value="Genomic_DNA"/>
</dbReference>
<organism evidence="1 2">
    <name type="scientific">Daphnia magna</name>
    <dbReference type="NCBI Taxonomy" id="35525"/>
    <lineage>
        <taxon>Eukaryota</taxon>
        <taxon>Metazoa</taxon>
        <taxon>Ecdysozoa</taxon>
        <taxon>Arthropoda</taxon>
        <taxon>Crustacea</taxon>
        <taxon>Branchiopoda</taxon>
        <taxon>Diplostraca</taxon>
        <taxon>Cladocera</taxon>
        <taxon>Anomopoda</taxon>
        <taxon>Daphniidae</taxon>
        <taxon>Daphnia</taxon>
    </lineage>
</organism>
<dbReference type="Proteomes" id="UP001234178">
    <property type="component" value="Unassembled WGS sequence"/>
</dbReference>